<protein>
    <submittedName>
        <fullName evidence="2">Retrovirus-related Pol polyprotein from transposon RE1</fullName>
    </submittedName>
</protein>
<dbReference type="InterPro" id="IPR039537">
    <property type="entry name" value="Retrotran_Ty1/copia-like"/>
</dbReference>
<dbReference type="Proteomes" id="UP001558713">
    <property type="component" value="Unassembled WGS sequence"/>
</dbReference>
<evidence type="ECO:0000313" key="3">
    <source>
        <dbReference type="Proteomes" id="UP001558713"/>
    </source>
</evidence>
<evidence type="ECO:0000259" key="1">
    <source>
        <dbReference type="Pfam" id="PF25597"/>
    </source>
</evidence>
<keyword evidence="3" id="KW-1185">Reference proteome</keyword>
<dbReference type="EMBL" id="JBANAX010000295">
    <property type="protein sequence ID" value="KAL1214937.1"/>
    <property type="molecule type" value="Genomic_DNA"/>
</dbReference>
<evidence type="ECO:0000313" key="2">
    <source>
        <dbReference type="EMBL" id="KAL1214937.1"/>
    </source>
</evidence>
<dbReference type="PANTHER" id="PTHR42648:SF28">
    <property type="entry name" value="TRANSPOSON-ENCODED PROTEIN WITH RIBONUCLEASE H-LIKE AND RETROVIRUS ZINC FINGER-LIKE DOMAINS"/>
    <property type="match status" value="1"/>
</dbReference>
<name>A0ABD1B7L1_CARAN</name>
<dbReference type="SUPFAM" id="SSF53098">
    <property type="entry name" value="Ribonuclease H-like"/>
    <property type="match status" value="1"/>
</dbReference>
<dbReference type="InterPro" id="IPR012337">
    <property type="entry name" value="RNaseH-like_sf"/>
</dbReference>
<dbReference type="InterPro" id="IPR057670">
    <property type="entry name" value="SH3_retrovirus"/>
</dbReference>
<accession>A0ABD1B7L1</accession>
<comment type="caution">
    <text evidence="2">The sequence shown here is derived from an EMBL/GenBank/DDBJ whole genome shotgun (WGS) entry which is preliminary data.</text>
</comment>
<dbReference type="AlphaFoldDB" id="A0ABD1B7L1"/>
<dbReference type="PANTHER" id="PTHR42648">
    <property type="entry name" value="TRANSPOSASE, PUTATIVE-RELATED"/>
    <property type="match status" value="1"/>
</dbReference>
<gene>
    <name evidence="2" type="ORF">V5N11_033030</name>
</gene>
<proteinExistence type="predicted"/>
<feature type="domain" description="Retroviral polymerase SH3-like" evidence="1">
    <location>
        <begin position="61"/>
        <end position="122"/>
    </location>
</feature>
<dbReference type="Pfam" id="PF25597">
    <property type="entry name" value="SH3_retrovirus"/>
    <property type="match status" value="1"/>
</dbReference>
<sequence>MEVARSMMFNTNVPRRFWSDAVTAACYLINRIPTRILNDSSPFEVLNQTRPSIDHLRVFGCVCFVLRPGGLRDKLEAKSTKCMFLGYSTTQKGYKCYEFSRNRMIVSRDVKFIEHQGYHDKKDWGSLKDLARSPSDRAASL</sequence>
<reference evidence="2 3" key="1">
    <citation type="submission" date="2024-04" db="EMBL/GenBank/DDBJ databases">
        <title>Genome assembly C_amara_ONT_v2.</title>
        <authorList>
            <person name="Yant L."/>
            <person name="Moore C."/>
            <person name="Slenker M."/>
        </authorList>
    </citation>
    <scope>NUCLEOTIDE SEQUENCE [LARGE SCALE GENOMIC DNA]</scope>
    <source>
        <tissue evidence="2">Leaf</tissue>
    </source>
</reference>
<organism evidence="2 3">
    <name type="scientific">Cardamine amara subsp. amara</name>
    <dbReference type="NCBI Taxonomy" id="228776"/>
    <lineage>
        <taxon>Eukaryota</taxon>
        <taxon>Viridiplantae</taxon>
        <taxon>Streptophyta</taxon>
        <taxon>Embryophyta</taxon>
        <taxon>Tracheophyta</taxon>
        <taxon>Spermatophyta</taxon>
        <taxon>Magnoliopsida</taxon>
        <taxon>eudicotyledons</taxon>
        <taxon>Gunneridae</taxon>
        <taxon>Pentapetalae</taxon>
        <taxon>rosids</taxon>
        <taxon>malvids</taxon>
        <taxon>Brassicales</taxon>
        <taxon>Brassicaceae</taxon>
        <taxon>Cardamineae</taxon>
        <taxon>Cardamine</taxon>
    </lineage>
</organism>